<reference evidence="1" key="1">
    <citation type="journal article" date="2021" name="Proc. Natl. Acad. Sci. U.S.A.">
        <title>A Catalog of Tens of Thousands of Viruses from Human Metagenomes Reveals Hidden Associations with Chronic Diseases.</title>
        <authorList>
            <person name="Tisza M.J."/>
            <person name="Buck C.B."/>
        </authorList>
    </citation>
    <scope>NUCLEOTIDE SEQUENCE</scope>
    <source>
        <strain evidence="1">CtEeW6</strain>
    </source>
</reference>
<evidence type="ECO:0000313" key="1">
    <source>
        <dbReference type="EMBL" id="DAF57118.1"/>
    </source>
</evidence>
<name>A0A8S5T1K7_9CAUD</name>
<protein>
    <submittedName>
        <fullName evidence="1">Uncharacterized protein</fullName>
    </submittedName>
</protein>
<sequence>MGKDGKTVLRWAVDVVYLYRDCQARHRAAVKAVQ</sequence>
<accession>A0A8S5T1K7</accession>
<organism evidence="1">
    <name type="scientific">Siphoviridae sp. ctEeW6</name>
    <dbReference type="NCBI Taxonomy" id="2827816"/>
    <lineage>
        <taxon>Viruses</taxon>
        <taxon>Duplodnaviria</taxon>
        <taxon>Heunggongvirae</taxon>
        <taxon>Uroviricota</taxon>
        <taxon>Caudoviricetes</taxon>
    </lineage>
</organism>
<proteinExistence type="predicted"/>
<dbReference type="EMBL" id="BK032728">
    <property type="protein sequence ID" value="DAF57118.1"/>
    <property type="molecule type" value="Genomic_DNA"/>
</dbReference>